<keyword evidence="5" id="KW-0378">Hydrolase</keyword>
<evidence type="ECO:0000256" key="1">
    <source>
        <dbReference type="ARBA" id="ARBA00001947"/>
    </source>
</evidence>
<dbReference type="InterPro" id="IPR050662">
    <property type="entry name" value="Sec-metab_biosynth-thioest"/>
</dbReference>
<protein>
    <recommendedName>
        <fullName evidence="3">Lactamase-like protein nscB</fullName>
    </recommendedName>
    <alternativeName>
        <fullName evidence="7">Neosartoricin B biosynthesis protein B</fullName>
    </alternativeName>
</protein>
<dbReference type="InterPro" id="IPR041516">
    <property type="entry name" value="LACTB2_WH"/>
</dbReference>
<evidence type="ECO:0000313" key="9">
    <source>
        <dbReference type="EMBL" id="KLJ08133.1"/>
    </source>
</evidence>
<dbReference type="CDD" id="cd07722">
    <property type="entry name" value="LACTB2-like_MBL-fold"/>
    <property type="match status" value="1"/>
</dbReference>
<comment type="similarity">
    <text evidence="2">Belongs to the metallo-beta-lactamase superfamily. Glyoxalase II family.</text>
</comment>
<evidence type="ECO:0000256" key="7">
    <source>
        <dbReference type="ARBA" id="ARBA00033382"/>
    </source>
</evidence>
<dbReference type="STRING" id="2060906.A0A0H1BAK3"/>
<dbReference type="Pfam" id="PF00753">
    <property type="entry name" value="Lactamase_B"/>
    <property type="match status" value="2"/>
</dbReference>
<dbReference type="FunFam" id="1.10.10.10:FF:000328">
    <property type="entry name" value="Lactamase beta 2"/>
    <property type="match status" value="1"/>
</dbReference>
<dbReference type="GO" id="GO:0046872">
    <property type="term" value="F:metal ion binding"/>
    <property type="evidence" value="ECO:0007669"/>
    <property type="project" value="UniProtKB-KW"/>
</dbReference>
<dbReference type="Proteomes" id="UP000053573">
    <property type="component" value="Unassembled WGS sequence"/>
</dbReference>
<evidence type="ECO:0000256" key="4">
    <source>
        <dbReference type="ARBA" id="ARBA00022723"/>
    </source>
</evidence>
<reference evidence="10" key="1">
    <citation type="journal article" date="2015" name="PLoS Genet.">
        <title>The dynamic genome and transcriptome of the human fungal pathogen Blastomyces and close relative Emmonsia.</title>
        <authorList>
            <person name="Munoz J.F."/>
            <person name="Gauthier G.M."/>
            <person name="Desjardins C.A."/>
            <person name="Gallo J.E."/>
            <person name="Holder J."/>
            <person name="Sullivan T.D."/>
            <person name="Marty A.J."/>
            <person name="Carmen J.C."/>
            <person name="Chen Z."/>
            <person name="Ding L."/>
            <person name="Gujja S."/>
            <person name="Magrini V."/>
            <person name="Misas E."/>
            <person name="Mitreva M."/>
            <person name="Priest M."/>
            <person name="Saif S."/>
            <person name="Whiston E.A."/>
            <person name="Young S."/>
            <person name="Zeng Q."/>
            <person name="Goldman W.E."/>
            <person name="Mardis E.R."/>
            <person name="Taylor J.W."/>
            <person name="McEwen J.G."/>
            <person name="Clay O.K."/>
            <person name="Klein B.S."/>
            <person name="Cuomo C.A."/>
        </authorList>
    </citation>
    <scope>NUCLEOTIDE SEQUENCE [LARGE SCALE GENOMIC DNA]</scope>
    <source>
        <strain evidence="10">UAMH 139</strain>
    </source>
</reference>
<dbReference type="PANTHER" id="PTHR23131">
    <property type="entry name" value="ENDORIBONUCLEASE LACTB2"/>
    <property type="match status" value="1"/>
</dbReference>
<keyword evidence="4" id="KW-0479">Metal-binding</keyword>
<dbReference type="SUPFAM" id="SSF56281">
    <property type="entry name" value="Metallo-hydrolase/oxidoreductase"/>
    <property type="match status" value="1"/>
</dbReference>
<dbReference type="OrthoDB" id="17458at2759"/>
<name>A0A0H1BAK3_9EURO</name>
<comment type="caution">
    <text evidence="9">The sequence shown here is derived from an EMBL/GenBank/DDBJ whole genome shotgun (WGS) entry which is preliminary data.</text>
</comment>
<evidence type="ECO:0000256" key="6">
    <source>
        <dbReference type="ARBA" id="ARBA00022833"/>
    </source>
</evidence>
<dbReference type="Gene3D" id="1.10.10.10">
    <property type="entry name" value="Winged helix-like DNA-binding domain superfamily/Winged helix DNA-binding domain"/>
    <property type="match status" value="1"/>
</dbReference>
<keyword evidence="10" id="KW-1185">Reference proteome</keyword>
<dbReference type="AlphaFoldDB" id="A0A0H1BAK3"/>
<dbReference type="Gene3D" id="3.60.15.10">
    <property type="entry name" value="Ribonuclease Z/Hydroxyacylglutathione hydrolase-like"/>
    <property type="match status" value="1"/>
</dbReference>
<dbReference type="SMART" id="SM00849">
    <property type="entry name" value="Lactamase_B"/>
    <property type="match status" value="1"/>
</dbReference>
<evidence type="ECO:0000313" key="10">
    <source>
        <dbReference type="Proteomes" id="UP000053573"/>
    </source>
</evidence>
<dbReference type="InterPro" id="IPR036866">
    <property type="entry name" value="RibonucZ/Hydroxyglut_hydro"/>
</dbReference>
<evidence type="ECO:0000256" key="2">
    <source>
        <dbReference type="ARBA" id="ARBA00006759"/>
    </source>
</evidence>
<organism evidence="9 10">
    <name type="scientific">Blastomyces silverae</name>
    <dbReference type="NCBI Taxonomy" id="2060906"/>
    <lineage>
        <taxon>Eukaryota</taxon>
        <taxon>Fungi</taxon>
        <taxon>Dikarya</taxon>
        <taxon>Ascomycota</taxon>
        <taxon>Pezizomycotina</taxon>
        <taxon>Eurotiomycetes</taxon>
        <taxon>Eurotiomycetidae</taxon>
        <taxon>Onygenales</taxon>
        <taxon>Ajellomycetaceae</taxon>
        <taxon>Blastomyces</taxon>
    </lineage>
</organism>
<evidence type="ECO:0000259" key="8">
    <source>
        <dbReference type="SMART" id="SM00849"/>
    </source>
</evidence>
<gene>
    <name evidence="9" type="ORF">EMPG_16422</name>
</gene>
<feature type="domain" description="Metallo-beta-lactamase" evidence="8">
    <location>
        <begin position="33"/>
        <end position="189"/>
    </location>
</feature>
<proteinExistence type="inferred from homology"/>
<accession>A0A0H1BAK3</accession>
<dbReference type="FunFam" id="3.60.15.10:FF:000041">
    <property type="entry name" value="Metallo-beta-lactamase domain protein"/>
    <property type="match status" value="1"/>
</dbReference>
<dbReference type="InterPro" id="IPR036388">
    <property type="entry name" value="WH-like_DNA-bd_sf"/>
</dbReference>
<dbReference type="PANTHER" id="PTHR23131:SF0">
    <property type="entry name" value="ENDORIBONUCLEASE LACTB2"/>
    <property type="match status" value="1"/>
</dbReference>
<dbReference type="GO" id="GO:0016787">
    <property type="term" value="F:hydrolase activity"/>
    <property type="evidence" value="ECO:0007669"/>
    <property type="project" value="UniProtKB-KW"/>
</dbReference>
<sequence length="296" mass="32886">MAMQLPQLPDVERLSDRVIRILGGNPGKFTLQGTNTYLIGKGHERLLIDTGEGRAIWSENLKATLESEKATIKTALLTHWHPDHIRGVPDLLKICPGVKIHKNQPDVDGQQLDIEGGQVFKVEGATLRAYSTPGHTKDHMVFMLAEEDALFTGDNVLGHGTSVFEDLEVYLSSLEKMQYVFSGRAYPGHGAVIEDGNAKITEYIQHRQQREDEVLQVLTYGLLMSESGGPPPPVKSEELRSWTPMELVKVIYHDVPANLHVPASHGVFEVLKKLDGERKVVRVESDGAGERFKIVL</sequence>
<comment type="cofactor">
    <cofactor evidence="1">
        <name>Zn(2+)</name>
        <dbReference type="ChEBI" id="CHEBI:29105"/>
    </cofactor>
</comment>
<evidence type="ECO:0000256" key="5">
    <source>
        <dbReference type="ARBA" id="ARBA00022801"/>
    </source>
</evidence>
<evidence type="ECO:0000256" key="3">
    <source>
        <dbReference type="ARBA" id="ARBA00018739"/>
    </source>
</evidence>
<dbReference type="InterPro" id="IPR001279">
    <property type="entry name" value="Metallo-B-lactamas"/>
</dbReference>
<keyword evidence="6" id="KW-0862">Zinc</keyword>
<dbReference type="GO" id="GO:0044550">
    <property type="term" value="P:secondary metabolite biosynthetic process"/>
    <property type="evidence" value="ECO:0007669"/>
    <property type="project" value="TreeGrafter"/>
</dbReference>
<dbReference type="Pfam" id="PF17778">
    <property type="entry name" value="WHD_BLACT"/>
    <property type="match status" value="1"/>
</dbReference>
<dbReference type="InterPro" id="IPR047921">
    <property type="entry name" value="LACTB2-like_MBL-fold"/>
</dbReference>
<dbReference type="EMBL" id="LDEV01002659">
    <property type="protein sequence ID" value="KLJ08133.1"/>
    <property type="molecule type" value="Genomic_DNA"/>
</dbReference>